<accession>A0A9P1GSC8</accession>
<dbReference type="EMBL" id="CAMXCT030006793">
    <property type="protein sequence ID" value="CAL4807460.1"/>
    <property type="molecule type" value="Genomic_DNA"/>
</dbReference>
<feature type="domain" description="EF-hand" evidence="3">
    <location>
        <begin position="61"/>
        <end position="96"/>
    </location>
</feature>
<evidence type="ECO:0000256" key="2">
    <source>
        <dbReference type="SAM" id="SignalP"/>
    </source>
</evidence>
<feature type="signal peptide" evidence="2">
    <location>
        <begin position="1"/>
        <end position="18"/>
    </location>
</feature>
<evidence type="ECO:0000313" key="7">
    <source>
        <dbReference type="Proteomes" id="UP001152797"/>
    </source>
</evidence>
<keyword evidence="6" id="KW-0675">Receptor</keyword>
<dbReference type="PROSITE" id="PS00018">
    <property type="entry name" value="EF_HAND_1"/>
    <property type="match status" value="2"/>
</dbReference>
<dbReference type="OrthoDB" id="120976at2759"/>
<evidence type="ECO:0000256" key="1">
    <source>
        <dbReference type="ARBA" id="ARBA00022837"/>
    </source>
</evidence>
<feature type="chain" id="PRO_5043273074" evidence="2">
    <location>
        <begin position="19"/>
        <end position="109"/>
    </location>
</feature>
<comment type="caution">
    <text evidence="4">The sequence shown here is derived from an EMBL/GenBank/DDBJ whole genome shotgun (WGS) entry which is preliminary data.</text>
</comment>
<proteinExistence type="predicted"/>
<dbReference type="InterPro" id="IPR011992">
    <property type="entry name" value="EF-hand-dom_pair"/>
</dbReference>
<dbReference type="AlphaFoldDB" id="A0A9P1GSC8"/>
<keyword evidence="2" id="KW-0732">Signal</keyword>
<protein>
    <submittedName>
        <fullName evidence="6">Receptor-type tyrosine-protein phosphatase F</fullName>
    </submittedName>
</protein>
<reference evidence="4" key="1">
    <citation type="submission" date="2022-10" db="EMBL/GenBank/DDBJ databases">
        <authorList>
            <person name="Chen Y."/>
            <person name="Dougan E. K."/>
            <person name="Chan C."/>
            <person name="Rhodes N."/>
            <person name="Thang M."/>
        </authorList>
    </citation>
    <scope>NUCLEOTIDE SEQUENCE</scope>
</reference>
<sequence length="109" mass="12397">MNLFKVLPLLLSLVAVRCQDDDVPDFDELMTEMDSDKDGKVSWDEMFGGEGSEEMNELPADIKKQYTDVYKECDTDSDGLISREELPKFFEKMNALEDAVSEEEGSDEI</sequence>
<organism evidence="4">
    <name type="scientific">Cladocopium goreaui</name>
    <dbReference type="NCBI Taxonomy" id="2562237"/>
    <lineage>
        <taxon>Eukaryota</taxon>
        <taxon>Sar</taxon>
        <taxon>Alveolata</taxon>
        <taxon>Dinophyceae</taxon>
        <taxon>Suessiales</taxon>
        <taxon>Symbiodiniaceae</taxon>
        <taxon>Cladocopium</taxon>
    </lineage>
</organism>
<evidence type="ECO:0000313" key="4">
    <source>
        <dbReference type="EMBL" id="CAI4020148.1"/>
    </source>
</evidence>
<evidence type="ECO:0000313" key="6">
    <source>
        <dbReference type="EMBL" id="CAL4807460.1"/>
    </source>
</evidence>
<keyword evidence="1" id="KW-0106">Calcium</keyword>
<feature type="domain" description="EF-hand" evidence="3">
    <location>
        <begin position="21"/>
        <end position="56"/>
    </location>
</feature>
<keyword evidence="7" id="KW-1185">Reference proteome</keyword>
<reference evidence="5" key="2">
    <citation type="submission" date="2024-04" db="EMBL/GenBank/DDBJ databases">
        <authorList>
            <person name="Chen Y."/>
            <person name="Shah S."/>
            <person name="Dougan E. K."/>
            <person name="Thang M."/>
            <person name="Chan C."/>
        </authorList>
    </citation>
    <scope>NUCLEOTIDE SEQUENCE [LARGE SCALE GENOMIC DNA]</scope>
</reference>
<dbReference type="SUPFAM" id="SSF47473">
    <property type="entry name" value="EF-hand"/>
    <property type="match status" value="1"/>
</dbReference>
<dbReference type="Pfam" id="PF13202">
    <property type="entry name" value="EF-hand_5"/>
    <property type="match status" value="1"/>
</dbReference>
<dbReference type="PROSITE" id="PS50222">
    <property type="entry name" value="EF_HAND_2"/>
    <property type="match status" value="2"/>
</dbReference>
<dbReference type="GO" id="GO:0005509">
    <property type="term" value="F:calcium ion binding"/>
    <property type="evidence" value="ECO:0007669"/>
    <property type="project" value="InterPro"/>
</dbReference>
<dbReference type="EMBL" id="CAMXCT020006793">
    <property type="protein sequence ID" value="CAL1173523.1"/>
    <property type="molecule type" value="Genomic_DNA"/>
</dbReference>
<dbReference type="EMBL" id="CAMXCT010006793">
    <property type="protein sequence ID" value="CAI4020148.1"/>
    <property type="molecule type" value="Genomic_DNA"/>
</dbReference>
<evidence type="ECO:0000259" key="3">
    <source>
        <dbReference type="PROSITE" id="PS50222"/>
    </source>
</evidence>
<dbReference type="Gene3D" id="1.10.238.10">
    <property type="entry name" value="EF-hand"/>
    <property type="match status" value="1"/>
</dbReference>
<dbReference type="Proteomes" id="UP001152797">
    <property type="component" value="Unassembled WGS sequence"/>
</dbReference>
<name>A0A9P1GSC8_9DINO</name>
<gene>
    <name evidence="4" type="ORF">C1SCF055_LOCUS44590</name>
</gene>
<evidence type="ECO:0000313" key="5">
    <source>
        <dbReference type="EMBL" id="CAL1173523.1"/>
    </source>
</evidence>
<dbReference type="InterPro" id="IPR018247">
    <property type="entry name" value="EF_Hand_1_Ca_BS"/>
</dbReference>
<dbReference type="InterPro" id="IPR002048">
    <property type="entry name" value="EF_hand_dom"/>
</dbReference>
<dbReference type="Pfam" id="PF13833">
    <property type="entry name" value="EF-hand_8"/>
    <property type="match status" value="1"/>
</dbReference>